<dbReference type="PROSITE" id="PS00375">
    <property type="entry name" value="UDPGT"/>
    <property type="match status" value="1"/>
</dbReference>
<dbReference type="SUPFAM" id="SSF53756">
    <property type="entry name" value="UDP-Glycosyltransferase/glycogen phosphorylase"/>
    <property type="match status" value="1"/>
</dbReference>
<keyword evidence="5" id="KW-0472">Membrane</keyword>
<evidence type="ECO:0000256" key="2">
    <source>
        <dbReference type="ARBA" id="ARBA00022676"/>
    </source>
</evidence>
<comment type="similarity">
    <text evidence="1 4">Belongs to the UDP-glycosyltransferase family.</text>
</comment>
<dbReference type="CDD" id="cd03784">
    <property type="entry name" value="GT1_Gtf-like"/>
    <property type="match status" value="1"/>
</dbReference>
<dbReference type="InterPro" id="IPR002213">
    <property type="entry name" value="UDP_glucos_trans"/>
</dbReference>
<comment type="caution">
    <text evidence="6">The sequence shown here is derived from an EMBL/GenBank/DDBJ whole genome shotgun (WGS) entry which is preliminary data.</text>
</comment>
<sequence length="522" mass="59581">MAHLNIFQTLLIFSLLGASLGDKILFLLPLASRSHVHVFEPLMKALGERGHEIVNLSPIVSKNMPQTVKQIQLIKVDDLTGKIPDPFEQRKMGTLRSMLNTSSVEHMHVACIKLYENPQLYEVLKNEKFDLVIIDIFLNYCVLGVIPHFKAPSILVSTMAAPSHFSNIFGNRLQPSFVPCSFLKYTDQMSFLERLINTVLDSVFALRWDKMFVARSEEMYKKYLPNGDQLPNIDTILGNSSMMFMNSHFTLNYPRPLLPDVIEVGGMHTRPTKKLPKDLDDFLSNSGNDGFILFSLGSIVKAKDMPEETRKIFLKVFSRIKQRVVWKWETESMPDLPPNVKLSKWLPQQDVLGHPNIRLFMTHGGLLSTQESVYHGVPVLGIPIFGDQDLNVMQAESRGYAKMVEIIDITEEKLESTILELINNPTYVQKAQALSKLVKDLPQSPLDKAVYWTEYVLRHKGALHIRSAARDLNFFQYYVLDVTAFILGALGLIIYLILCCCTRIFRRTFSKKSTKNTHFKKE</sequence>
<dbReference type="PANTHER" id="PTHR48043">
    <property type="entry name" value="EG:EG0003.4 PROTEIN-RELATED"/>
    <property type="match status" value="1"/>
</dbReference>
<dbReference type="InterPro" id="IPR035595">
    <property type="entry name" value="UDP_glycos_trans_CS"/>
</dbReference>
<gene>
    <name evidence="6" type="ORF">ODALV1_LOCUS11773</name>
</gene>
<evidence type="ECO:0000256" key="5">
    <source>
        <dbReference type="RuleBase" id="RU362059"/>
    </source>
</evidence>
<dbReference type="EC" id="2.4.1.17" evidence="5"/>
<evidence type="ECO:0000256" key="4">
    <source>
        <dbReference type="RuleBase" id="RU003718"/>
    </source>
</evidence>
<dbReference type="InterPro" id="IPR050271">
    <property type="entry name" value="UDP-glycosyltransferase"/>
</dbReference>
<evidence type="ECO:0000256" key="3">
    <source>
        <dbReference type="ARBA" id="ARBA00022679"/>
    </source>
</evidence>
<dbReference type="Pfam" id="PF00201">
    <property type="entry name" value="UDPGT"/>
    <property type="match status" value="1"/>
</dbReference>
<comment type="subcellular location">
    <subcellularLocation>
        <location evidence="5">Membrane</location>
        <topology evidence="5">Single-pass membrane protein</topology>
    </subcellularLocation>
</comment>
<proteinExistence type="inferred from homology"/>
<comment type="catalytic activity">
    <reaction evidence="5">
        <text>glucuronate acceptor + UDP-alpha-D-glucuronate = acceptor beta-D-glucuronoside + UDP + H(+)</text>
        <dbReference type="Rhea" id="RHEA:21032"/>
        <dbReference type="ChEBI" id="CHEBI:15378"/>
        <dbReference type="ChEBI" id="CHEBI:58052"/>
        <dbReference type="ChEBI" id="CHEBI:58223"/>
        <dbReference type="ChEBI" id="CHEBI:132367"/>
        <dbReference type="ChEBI" id="CHEBI:132368"/>
        <dbReference type="EC" id="2.4.1.17"/>
    </reaction>
</comment>
<keyword evidence="7" id="KW-1185">Reference proteome</keyword>
<keyword evidence="2 4" id="KW-0328">Glycosyltransferase</keyword>
<dbReference type="Proteomes" id="UP001642540">
    <property type="component" value="Unassembled WGS sequence"/>
</dbReference>
<reference evidence="6 7" key="1">
    <citation type="submission" date="2024-08" db="EMBL/GenBank/DDBJ databases">
        <authorList>
            <person name="Cucini C."/>
            <person name="Frati F."/>
        </authorList>
    </citation>
    <scope>NUCLEOTIDE SEQUENCE [LARGE SCALE GENOMIC DNA]</scope>
</reference>
<name>A0ABP1QIF3_9HEXA</name>
<dbReference type="PANTHER" id="PTHR48043:SF159">
    <property type="entry name" value="EG:EG0003.4 PROTEIN-RELATED"/>
    <property type="match status" value="1"/>
</dbReference>
<feature type="signal peptide" evidence="5">
    <location>
        <begin position="1"/>
        <end position="21"/>
    </location>
</feature>
<keyword evidence="5" id="KW-0732">Signal</keyword>
<evidence type="ECO:0000313" key="6">
    <source>
        <dbReference type="EMBL" id="CAL8104484.1"/>
    </source>
</evidence>
<keyword evidence="3 4" id="KW-0808">Transferase</keyword>
<dbReference type="Gene3D" id="3.40.50.2000">
    <property type="entry name" value="Glycogen Phosphorylase B"/>
    <property type="match status" value="2"/>
</dbReference>
<protein>
    <recommendedName>
        <fullName evidence="5">UDP-glucuronosyltransferase</fullName>
        <ecNumber evidence="5">2.4.1.17</ecNumber>
    </recommendedName>
</protein>
<accession>A0ABP1QIF3</accession>
<organism evidence="6 7">
    <name type="scientific">Orchesella dallaii</name>
    <dbReference type="NCBI Taxonomy" id="48710"/>
    <lineage>
        <taxon>Eukaryota</taxon>
        <taxon>Metazoa</taxon>
        <taxon>Ecdysozoa</taxon>
        <taxon>Arthropoda</taxon>
        <taxon>Hexapoda</taxon>
        <taxon>Collembola</taxon>
        <taxon>Entomobryomorpha</taxon>
        <taxon>Entomobryoidea</taxon>
        <taxon>Orchesellidae</taxon>
        <taxon>Orchesellinae</taxon>
        <taxon>Orchesella</taxon>
    </lineage>
</organism>
<keyword evidence="5" id="KW-0812">Transmembrane</keyword>
<feature type="chain" id="PRO_5044968105" description="UDP-glucuronosyltransferase" evidence="5">
    <location>
        <begin position="22"/>
        <end position="522"/>
    </location>
</feature>
<keyword evidence="5" id="KW-1133">Transmembrane helix</keyword>
<evidence type="ECO:0000313" key="7">
    <source>
        <dbReference type="Proteomes" id="UP001642540"/>
    </source>
</evidence>
<evidence type="ECO:0000256" key="1">
    <source>
        <dbReference type="ARBA" id="ARBA00009995"/>
    </source>
</evidence>
<feature type="transmembrane region" description="Helical" evidence="5">
    <location>
        <begin position="477"/>
        <end position="505"/>
    </location>
</feature>
<dbReference type="EMBL" id="CAXLJM020000035">
    <property type="protein sequence ID" value="CAL8104484.1"/>
    <property type="molecule type" value="Genomic_DNA"/>
</dbReference>